<evidence type="ECO:0000313" key="13">
    <source>
        <dbReference type="EMBL" id="KAG2173714.1"/>
    </source>
</evidence>
<dbReference type="FunFam" id="2.20.25.10:FF:000005">
    <property type="entry name" value="DNA-directed RNA polymerase subunit"/>
    <property type="match status" value="1"/>
</dbReference>
<dbReference type="CDD" id="cd10509">
    <property type="entry name" value="Zn-ribbon_RPC11"/>
    <property type="match status" value="1"/>
</dbReference>
<dbReference type="GO" id="GO:0008270">
    <property type="term" value="F:zinc ion binding"/>
    <property type="evidence" value="ECO:0007669"/>
    <property type="project" value="UniProtKB-KW"/>
</dbReference>
<evidence type="ECO:0000256" key="1">
    <source>
        <dbReference type="ARBA" id="ARBA00004123"/>
    </source>
</evidence>
<dbReference type="AlphaFoldDB" id="A0A8H7PGT2"/>
<evidence type="ECO:0000256" key="7">
    <source>
        <dbReference type="ARBA" id="ARBA00023242"/>
    </source>
</evidence>
<evidence type="ECO:0000256" key="9">
    <source>
        <dbReference type="PIRSR" id="PIRSR005586-1"/>
    </source>
</evidence>
<dbReference type="PROSITE" id="PS00466">
    <property type="entry name" value="ZF_TFIIS_1"/>
    <property type="match status" value="1"/>
</dbReference>
<feature type="binding site" evidence="9">
    <location>
        <position position="70"/>
    </location>
    <ligand>
        <name>Zn(2+)</name>
        <dbReference type="ChEBI" id="CHEBI:29105"/>
        <label>2</label>
    </ligand>
</feature>
<reference evidence="13" key="1">
    <citation type="submission" date="2020-12" db="EMBL/GenBank/DDBJ databases">
        <title>Metabolic potential, ecology and presence of endohyphal bacteria is reflected in genomic diversity of Mucoromycotina.</title>
        <authorList>
            <person name="Muszewska A."/>
            <person name="Okrasinska A."/>
            <person name="Steczkiewicz K."/>
            <person name="Drgas O."/>
            <person name="Orlowska M."/>
            <person name="Perlinska-Lenart U."/>
            <person name="Aleksandrzak-Piekarczyk T."/>
            <person name="Szatraj K."/>
            <person name="Zielenkiewicz U."/>
            <person name="Pilsyk S."/>
            <person name="Malc E."/>
            <person name="Mieczkowski P."/>
            <person name="Kruszewska J.S."/>
            <person name="Biernat P."/>
            <person name="Pawlowska J."/>
        </authorList>
    </citation>
    <scope>NUCLEOTIDE SEQUENCE</scope>
    <source>
        <strain evidence="13">WA0000067209</strain>
    </source>
</reference>
<dbReference type="Pfam" id="PF02150">
    <property type="entry name" value="Zn_ribbon_RPB9"/>
    <property type="match status" value="1"/>
</dbReference>
<comment type="similarity">
    <text evidence="8 11">Belongs to the archaeal rpoM/eukaryotic RPA12/RPB9/RPC11 RNA polymerase family.</text>
</comment>
<protein>
    <recommendedName>
        <fullName evidence="8">DNA-directed RNA polymerase subunit</fullName>
    </recommendedName>
</protein>
<feature type="binding site" evidence="9">
    <location>
        <position position="23"/>
    </location>
    <ligand>
        <name>Zn(2+)</name>
        <dbReference type="ChEBI" id="CHEBI:29105"/>
        <label>1</label>
    </ligand>
</feature>
<feature type="zinc finger region" description="C4-type" evidence="10">
    <location>
        <begin position="4"/>
        <end position="26"/>
    </location>
</feature>
<name>A0A8H7PGT2_MORIS</name>
<feature type="binding site" evidence="9">
    <location>
        <position position="100"/>
    </location>
    <ligand>
        <name>Zn(2+)</name>
        <dbReference type="ChEBI" id="CHEBI:29105"/>
        <label>2</label>
    </ligand>
</feature>
<keyword evidence="6 8" id="KW-0804">Transcription</keyword>
<dbReference type="SMART" id="SM00440">
    <property type="entry name" value="ZnF_C2C2"/>
    <property type="match status" value="1"/>
</dbReference>
<keyword evidence="7 8" id="KW-0539">Nucleus</keyword>
<dbReference type="GO" id="GO:0003676">
    <property type="term" value="F:nucleic acid binding"/>
    <property type="evidence" value="ECO:0007669"/>
    <property type="project" value="InterPro"/>
</dbReference>
<dbReference type="PIRSF" id="PIRSF005586">
    <property type="entry name" value="RNApol_RpoM"/>
    <property type="match status" value="1"/>
</dbReference>
<comment type="caution">
    <text evidence="13">The sequence shown here is derived from an EMBL/GenBank/DDBJ whole genome shotgun (WGS) entry which is preliminary data.</text>
</comment>
<dbReference type="InterPro" id="IPR034014">
    <property type="entry name" value="Zn_ribbon_RPC11_C"/>
</dbReference>
<feature type="binding site" evidence="9">
    <location>
        <position position="4"/>
    </location>
    <ligand>
        <name>Zn(2+)</name>
        <dbReference type="ChEBI" id="CHEBI:29105"/>
        <label>1</label>
    </ligand>
</feature>
<feature type="domain" description="TFIIS-type" evidence="12">
    <location>
        <begin position="63"/>
        <end position="105"/>
    </location>
</feature>
<evidence type="ECO:0000256" key="3">
    <source>
        <dbReference type="ARBA" id="ARBA00022723"/>
    </source>
</evidence>
<evidence type="ECO:0000256" key="8">
    <source>
        <dbReference type="PIRNR" id="PIRNR005586"/>
    </source>
</evidence>
<dbReference type="Pfam" id="PF01096">
    <property type="entry name" value="Zn_ribbon_TFIIS"/>
    <property type="match status" value="1"/>
</dbReference>
<dbReference type="OrthoDB" id="282152at2759"/>
<gene>
    <name evidence="13" type="ORF">INT43_005134</name>
</gene>
<evidence type="ECO:0000313" key="14">
    <source>
        <dbReference type="Proteomes" id="UP000654370"/>
    </source>
</evidence>
<organism evidence="13 14">
    <name type="scientific">Mortierella isabellina</name>
    <name type="common">Filamentous fungus</name>
    <name type="synonym">Umbelopsis isabellina</name>
    <dbReference type="NCBI Taxonomy" id="91625"/>
    <lineage>
        <taxon>Eukaryota</taxon>
        <taxon>Fungi</taxon>
        <taxon>Fungi incertae sedis</taxon>
        <taxon>Mucoromycota</taxon>
        <taxon>Mucoromycotina</taxon>
        <taxon>Umbelopsidomycetes</taxon>
        <taxon>Umbelopsidales</taxon>
        <taxon>Umbelopsidaceae</taxon>
        <taxon>Umbelopsis</taxon>
    </lineage>
</organism>
<evidence type="ECO:0000256" key="11">
    <source>
        <dbReference type="RuleBase" id="RU003474"/>
    </source>
</evidence>
<evidence type="ECO:0000256" key="5">
    <source>
        <dbReference type="ARBA" id="ARBA00022833"/>
    </source>
</evidence>
<evidence type="ECO:0000256" key="6">
    <source>
        <dbReference type="ARBA" id="ARBA00023163"/>
    </source>
</evidence>
<feature type="binding site" evidence="9">
    <location>
        <position position="67"/>
    </location>
    <ligand>
        <name>Zn(2+)</name>
        <dbReference type="ChEBI" id="CHEBI:29105"/>
        <label>2</label>
    </ligand>
</feature>
<dbReference type="PROSITE" id="PS51133">
    <property type="entry name" value="ZF_TFIIS_2"/>
    <property type="match status" value="1"/>
</dbReference>
<proteinExistence type="inferred from homology"/>
<feature type="binding site" evidence="9">
    <location>
        <position position="26"/>
    </location>
    <ligand>
        <name>Zn(2+)</name>
        <dbReference type="ChEBI" id="CHEBI:29105"/>
        <label>1</label>
    </ligand>
</feature>
<keyword evidence="4 10" id="KW-0863">Zinc-finger</keyword>
<dbReference type="Gene3D" id="2.20.25.10">
    <property type="match status" value="1"/>
</dbReference>
<dbReference type="InterPro" id="IPR012164">
    <property type="entry name" value="Rpa12/Rpb9/Rpc10/TFS"/>
</dbReference>
<dbReference type="EMBL" id="JAEPQZ010000014">
    <property type="protein sequence ID" value="KAG2173714.1"/>
    <property type="molecule type" value="Genomic_DNA"/>
</dbReference>
<comment type="function">
    <text evidence="8">DNA-dependent RNA polymerase catalyzes the transcription of DNA into RNA using the four ribonucleoside triphosphates as substrates.</text>
</comment>
<dbReference type="PANTHER" id="PTHR11239:SF12">
    <property type="entry name" value="DNA-DIRECTED RNA POLYMERASE III SUBUNIT RPC10"/>
    <property type="match status" value="1"/>
</dbReference>
<keyword evidence="3 9" id="KW-0479">Metal-binding</keyword>
<comment type="subcellular location">
    <subcellularLocation>
        <location evidence="1 8">Nucleus</location>
    </subcellularLocation>
</comment>
<dbReference type="InterPro" id="IPR001222">
    <property type="entry name" value="Znf_TFIIS"/>
</dbReference>
<evidence type="ECO:0000256" key="4">
    <source>
        <dbReference type="ARBA" id="ARBA00022771"/>
    </source>
</evidence>
<feature type="binding site" evidence="9">
    <location>
        <position position="95"/>
    </location>
    <ligand>
        <name>Zn(2+)</name>
        <dbReference type="ChEBI" id="CHEBI:29105"/>
        <label>2</label>
    </ligand>
</feature>
<dbReference type="Proteomes" id="UP000654370">
    <property type="component" value="Unassembled WGS sequence"/>
</dbReference>
<dbReference type="SUPFAM" id="SSF57783">
    <property type="entry name" value="Zinc beta-ribbon"/>
    <property type="match status" value="1"/>
</dbReference>
<dbReference type="SMART" id="SM00661">
    <property type="entry name" value="RPOL9"/>
    <property type="match status" value="1"/>
</dbReference>
<dbReference type="PANTHER" id="PTHR11239">
    <property type="entry name" value="DNA-DIRECTED RNA POLYMERASE"/>
    <property type="match status" value="1"/>
</dbReference>
<dbReference type="GO" id="GO:0005666">
    <property type="term" value="C:RNA polymerase III complex"/>
    <property type="evidence" value="ECO:0007669"/>
    <property type="project" value="TreeGrafter"/>
</dbReference>
<dbReference type="GO" id="GO:0003899">
    <property type="term" value="F:DNA-directed RNA polymerase activity"/>
    <property type="evidence" value="ECO:0007669"/>
    <property type="project" value="InterPro"/>
</dbReference>
<accession>A0A8H7PGT2</accession>
<keyword evidence="5 9" id="KW-0862">Zinc</keyword>
<sequence>MLFCPSCANILLVDSNGGQAFQCQTCPYTFRIRQTHTSKKELVRKELDDVLGGAAAWENVDSVEIECDKCGHGRAYFMQIQIRSADEPSSIFYKCCNEKCQHQWREG</sequence>
<dbReference type="InterPro" id="IPR001529">
    <property type="entry name" value="Zn_ribbon_RPB9"/>
</dbReference>
<keyword evidence="2 8" id="KW-0240">DNA-directed RNA polymerase</keyword>
<feature type="binding site" evidence="9">
    <location>
        <position position="7"/>
    </location>
    <ligand>
        <name>Zn(2+)</name>
        <dbReference type="ChEBI" id="CHEBI:29105"/>
        <label>1</label>
    </ligand>
</feature>
<evidence type="ECO:0000256" key="10">
    <source>
        <dbReference type="PIRSR" id="PIRSR005586-2"/>
    </source>
</evidence>
<keyword evidence="14" id="KW-1185">Reference proteome</keyword>
<evidence type="ECO:0000256" key="2">
    <source>
        <dbReference type="ARBA" id="ARBA00022478"/>
    </source>
</evidence>
<dbReference type="GO" id="GO:0006386">
    <property type="term" value="P:termination of RNA polymerase III transcription"/>
    <property type="evidence" value="ECO:0007669"/>
    <property type="project" value="TreeGrafter"/>
</dbReference>
<evidence type="ECO:0000259" key="12">
    <source>
        <dbReference type="PROSITE" id="PS51133"/>
    </source>
</evidence>